<evidence type="ECO:0000256" key="3">
    <source>
        <dbReference type="ARBA" id="ARBA00022737"/>
    </source>
</evidence>
<dbReference type="OrthoDB" id="9815592at2"/>
<evidence type="ECO:0000256" key="2">
    <source>
        <dbReference type="ARBA" id="ARBA00022679"/>
    </source>
</evidence>
<keyword evidence="2 5" id="KW-0808">Transferase</keyword>
<comment type="similarity">
    <text evidence="1">Belongs to the transferase hexapeptide repeat family.</text>
</comment>
<keyword evidence="4" id="KW-0012">Acyltransferase</keyword>
<dbReference type="PROSITE" id="PS00101">
    <property type="entry name" value="HEXAPEP_TRANSFERASES"/>
    <property type="match status" value="1"/>
</dbReference>
<dbReference type="Gene3D" id="2.160.10.10">
    <property type="entry name" value="Hexapeptide repeat proteins"/>
    <property type="match status" value="1"/>
</dbReference>
<dbReference type="EMBL" id="RWJF01000001">
    <property type="protein sequence ID" value="RST31378.1"/>
    <property type="molecule type" value="Genomic_DNA"/>
</dbReference>
<dbReference type="GO" id="GO:0016746">
    <property type="term" value="F:acyltransferase activity"/>
    <property type="evidence" value="ECO:0007669"/>
    <property type="project" value="UniProtKB-KW"/>
</dbReference>
<accession>A0A3R9Z709</accession>
<gene>
    <name evidence="5" type="ORF">HMF7854_11415</name>
</gene>
<organism evidence="5 6">
    <name type="scientific">Sphingomonas ginkgonis</name>
    <dbReference type="NCBI Taxonomy" id="2315330"/>
    <lineage>
        <taxon>Bacteria</taxon>
        <taxon>Pseudomonadati</taxon>
        <taxon>Pseudomonadota</taxon>
        <taxon>Alphaproteobacteria</taxon>
        <taxon>Sphingomonadales</taxon>
        <taxon>Sphingomonadaceae</taxon>
        <taxon>Sphingomonas</taxon>
    </lineage>
</organism>
<keyword evidence="6" id="KW-1185">Reference proteome</keyword>
<proteinExistence type="inferred from homology"/>
<dbReference type="InterPro" id="IPR050179">
    <property type="entry name" value="Trans_hexapeptide_repeat"/>
</dbReference>
<dbReference type="SUPFAM" id="SSF51161">
    <property type="entry name" value="Trimeric LpxA-like enzymes"/>
    <property type="match status" value="1"/>
</dbReference>
<dbReference type="InterPro" id="IPR011004">
    <property type="entry name" value="Trimer_LpxA-like_sf"/>
</dbReference>
<dbReference type="InterPro" id="IPR001451">
    <property type="entry name" value="Hexapep"/>
</dbReference>
<dbReference type="Proteomes" id="UP000274661">
    <property type="component" value="Unassembled WGS sequence"/>
</dbReference>
<dbReference type="PANTHER" id="PTHR43300">
    <property type="entry name" value="ACETYLTRANSFERASE"/>
    <property type="match status" value="1"/>
</dbReference>
<dbReference type="AlphaFoldDB" id="A0A3R9Z709"/>
<dbReference type="PANTHER" id="PTHR43300:SF4">
    <property type="entry name" value="ACYL-[ACYL-CARRIER-PROTEIN]--UDP-N-ACETYLGLUCOSAMINE O-ACYLTRANSFERASE"/>
    <property type="match status" value="1"/>
</dbReference>
<sequence>MIDPAALIHPLGAVADDATIGPRTRVWQFSVVLAGAAIGADCNLNAHTLVEGGARIGDRVTLKCGVYVWDGVQLGDDVFCGPNATFTNDRRPRSRQRPEAFLSTIVEDGASIGAGAIILPGLRIGARAIIGAGAVVTRDVPAGETWVGNPARRLG</sequence>
<evidence type="ECO:0000256" key="1">
    <source>
        <dbReference type="ARBA" id="ARBA00007274"/>
    </source>
</evidence>
<reference evidence="5 6" key="1">
    <citation type="submission" date="2018-12" db="EMBL/GenBank/DDBJ databases">
        <title>Sphingomonas sp. HMF7854 Genome sequencing and assembly.</title>
        <authorList>
            <person name="Cha I."/>
            <person name="Kang H."/>
            <person name="Kim H."/>
            <person name="Kang J."/>
            <person name="Joh K."/>
        </authorList>
    </citation>
    <scope>NUCLEOTIDE SEQUENCE [LARGE SCALE GENOMIC DNA]</scope>
    <source>
        <strain evidence="5 6">HMF7854</strain>
    </source>
</reference>
<comment type="caution">
    <text evidence="5">The sequence shown here is derived from an EMBL/GenBank/DDBJ whole genome shotgun (WGS) entry which is preliminary data.</text>
</comment>
<dbReference type="InterPro" id="IPR018357">
    <property type="entry name" value="Hexapep_transf_CS"/>
</dbReference>
<name>A0A3R9Z709_9SPHN</name>
<evidence type="ECO:0000313" key="6">
    <source>
        <dbReference type="Proteomes" id="UP000274661"/>
    </source>
</evidence>
<evidence type="ECO:0000313" key="5">
    <source>
        <dbReference type="EMBL" id="RST31378.1"/>
    </source>
</evidence>
<keyword evidence="3" id="KW-0677">Repeat</keyword>
<dbReference type="Pfam" id="PF00132">
    <property type="entry name" value="Hexapep"/>
    <property type="match status" value="1"/>
</dbReference>
<dbReference type="Pfam" id="PF14602">
    <property type="entry name" value="Hexapep_2"/>
    <property type="match status" value="1"/>
</dbReference>
<protein>
    <submittedName>
        <fullName evidence="5">N-acetyltransferase</fullName>
    </submittedName>
</protein>
<dbReference type="CDD" id="cd03358">
    <property type="entry name" value="LbH_WxcM_N_like"/>
    <property type="match status" value="1"/>
</dbReference>
<evidence type="ECO:0000256" key="4">
    <source>
        <dbReference type="ARBA" id="ARBA00023315"/>
    </source>
</evidence>